<dbReference type="InterPro" id="IPR003593">
    <property type="entry name" value="AAA+_ATPase"/>
</dbReference>
<dbReference type="SUPFAM" id="SSF46689">
    <property type="entry name" value="Homeodomain-like"/>
    <property type="match status" value="1"/>
</dbReference>
<dbReference type="Gene3D" id="3.40.50.300">
    <property type="entry name" value="P-loop containing nucleotide triphosphate hydrolases"/>
    <property type="match status" value="1"/>
</dbReference>
<dbReference type="Pfam" id="PF00989">
    <property type="entry name" value="PAS"/>
    <property type="match status" value="1"/>
</dbReference>
<dbReference type="Pfam" id="PF02954">
    <property type="entry name" value="HTH_8"/>
    <property type="match status" value="1"/>
</dbReference>
<dbReference type="InterPro" id="IPR058031">
    <property type="entry name" value="AAA_lid_NorR"/>
</dbReference>
<organism evidence="7 8">
    <name type="scientific">Marinithermofilum abyssi</name>
    <dbReference type="NCBI Taxonomy" id="1571185"/>
    <lineage>
        <taxon>Bacteria</taxon>
        <taxon>Bacillati</taxon>
        <taxon>Bacillota</taxon>
        <taxon>Bacilli</taxon>
        <taxon>Bacillales</taxon>
        <taxon>Thermoactinomycetaceae</taxon>
        <taxon>Marinithermofilum</taxon>
    </lineage>
</organism>
<dbReference type="PROSITE" id="PS50112">
    <property type="entry name" value="PAS"/>
    <property type="match status" value="1"/>
</dbReference>
<dbReference type="InterPro" id="IPR029016">
    <property type="entry name" value="GAF-like_dom_sf"/>
</dbReference>
<dbReference type="FunFam" id="3.40.50.300:FF:000006">
    <property type="entry name" value="DNA-binding transcriptional regulator NtrC"/>
    <property type="match status" value="1"/>
</dbReference>
<dbReference type="PRINTS" id="PR01590">
    <property type="entry name" value="HTHFIS"/>
</dbReference>
<dbReference type="Pfam" id="PF00158">
    <property type="entry name" value="Sigma54_activat"/>
    <property type="match status" value="1"/>
</dbReference>
<dbReference type="SUPFAM" id="SSF52540">
    <property type="entry name" value="P-loop containing nucleoside triphosphate hydrolases"/>
    <property type="match status" value="1"/>
</dbReference>
<dbReference type="GO" id="GO:0006355">
    <property type="term" value="P:regulation of DNA-templated transcription"/>
    <property type="evidence" value="ECO:0007669"/>
    <property type="project" value="InterPro"/>
</dbReference>
<proteinExistence type="predicted"/>
<dbReference type="InterPro" id="IPR000014">
    <property type="entry name" value="PAS"/>
</dbReference>
<dbReference type="Gene3D" id="1.10.8.60">
    <property type="match status" value="1"/>
</dbReference>
<evidence type="ECO:0000256" key="1">
    <source>
        <dbReference type="ARBA" id="ARBA00022741"/>
    </source>
</evidence>
<feature type="domain" description="Sigma-54 factor interaction" evidence="5">
    <location>
        <begin position="307"/>
        <end position="535"/>
    </location>
</feature>
<accession>A0A8J2VGZ9</accession>
<dbReference type="SUPFAM" id="SSF55785">
    <property type="entry name" value="PYP-like sensor domain (PAS domain)"/>
    <property type="match status" value="1"/>
</dbReference>
<dbReference type="CDD" id="cd00009">
    <property type="entry name" value="AAA"/>
    <property type="match status" value="1"/>
</dbReference>
<protein>
    <submittedName>
        <fullName evidence="7">Sigma-54-dependent Fis family transcriptional regulator</fullName>
    </submittedName>
</protein>
<dbReference type="PANTHER" id="PTHR32071">
    <property type="entry name" value="TRANSCRIPTIONAL REGULATORY PROTEIN"/>
    <property type="match status" value="1"/>
</dbReference>
<dbReference type="SMART" id="SM00382">
    <property type="entry name" value="AAA"/>
    <property type="match status" value="1"/>
</dbReference>
<dbReference type="InterPro" id="IPR013767">
    <property type="entry name" value="PAS_fold"/>
</dbReference>
<evidence type="ECO:0000256" key="3">
    <source>
        <dbReference type="ARBA" id="ARBA00023015"/>
    </source>
</evidence>
<dbReference type="GO" id="GO:0043565">
    <property type="term" value="F:sequence-specific DNA binding"/>
    <property type="evidence" value="ECO:0007669"/>
    <property type="project" value="InterPro"/>
</dbReference>
<keyword evidence="1" id="KW-0547">Nucleotide-binding</keyword>
<gene>
    <name evidence="7" type="ORF">GCM10011571_35130</name>
</gene>
<evidence type="ECO:0000313" key="8">
    <source>
        <dbReference type="Proteomes" id="UP000625210"/>
    </source>
</evidence>
<dbReference type="Pfam" id="PF25601">
    <property type="entry name" value="AAA_lid_14"/>
    <property type="match status" value="1"/>
</dbReference>
<keyword evidence="3" id="KW-0805">Transcription regulation</keyword>
<evidence type="ECO:0000256" key="2">
    <source>
        <dbReference type="ARBA" id="ARBA00022840"/>
    </source>
</evidence>
<dbReference type="RefSeq" id="WP_188649166.1">
    <property type="nucleotide sequence ID" value="NZ_BMHQ01000025.1"/>
</dbReference>
<dbReference type="EMBL" id="BMHQ01000025">
    <property type="protein sequence ID" value="GGE29929.1"/>
    <property type="molecule type" value="Genomic_DNA"/>
</dbReference>
<dbReference type="PROSITE" id="PS00676">
    <property type="entry name" value="SIGMA54_INTERACT_2"/>
    <property type="match status" value="1"/>
</dbReference>
<dbReference type="InterPro" id="IPR002197">
    <property type="entry name" value="HTH_Fis"/>
</dbReference>
<evidence type="ECO:0000259" key="6">
    <source>
        <dbReference type="PROSITE" id="PS50112"/>
    </source>
</evidence>
<evidence type="ECO:0000256" key="4">
    <source>
        <dbReference type="ARBA" id="ARBA00023163"/>
    </source>
</evidence>
<dbReference type="Gene3D" id="3.30.450.20">
    <property type="entry name" value="PAS domain"/>
    <property type="match status" value="1"/>
</dbReference>
<dbReference type="GO" id="GO:0005524">
    <property type="term" value="F:ATP binding"/>
    <property type="evidence" value="ECO:0007669"/>
    <property type="project" value="UniProtKB-KW"/>
</dbReference>
<reference evidence="7" key="2">
    <citation type="submission" date="2020-09" db="EMBL/GenBank/DDBJ databases">
        <authorList>
            <person name="Sun Q."/>
            <person name="Zhou Y."/>
        </authorList>
    </citation>
    <scope>NUCLEOTIDE SEQUENCE</scope>
    <source>
        <strain evidence="7">CGMCC 1.15179</strain>
    </source>
</reference>
<dbReference type="Gene3D" id="1.10.10.60">
    <property type="entry name" value="Homeodomain-like"/>
    <property type="match status" value="1"/>
</dbReference>
<dbReference type="PROSITE" id="PS50045">
    <property type="entry name" value="SIGMA54_INTERACT_4"/>
    <property type="match status" value="1"/>
</dbReference>
<dbReference type="InterPro" id="IPR025943">
    <property type="entry name" value="Sigma_54_int_dom_ATP-bd_2"/>
</dbReference>
<dbReference type="InterPro" id="IPR002078">
    <property type="entry name" value="Sigma_54_int"/>
</dbReference>
<dbReference type="AlphaFoldDB" id="A0A8J2VGZ9"/>
<reference evidence="7" key="1">
    <citation type="journal article" date="2014" name="Int. J. Syst. Evol. Microbiol.">
        <title>Complete genome sequence of Corynebacterium casei LMG S-19264T (=DSM 44701T), isolated from a smear-ripened cheese.</title>
        <authorList>
            <consortium name="US DOE Joint Genome Institute (JGI-PGF)"/>
            <person name="Walter F."/>
            <person name="Albersmeier A."/>
            <person name="Kalinowski J."/>
            <person name="Ruckert C."/>
        </authorList>
    </citation>
    <scope>NUCLEOTIDE SEQUENCE</scope>
    <source>
        <strain evidence="7">CGMCC 1.15179</strain>
    </source>
</reference>
<dbReference type="Proteomes" id="UP000625210">
    <property type="component" value="Unassembled WGS sequence"/>
</dbReference>
<evidence type="ECO:0000313" key="7">
    <source>
        <dbReference type="EMBL" id="GGE29929.1"/>
    </source>
</evidence>
<feature type="domain" description="PAS" evidence="6">
    <location>
        <begin position="200"/>
        <end position="284"/>
    </location>
</feature>
<keyword evidence="4" id="KW-0804">Transcription</keyword>
<dbReference type="CDD" id="cd00130">
    <property type="entry name" value="PAS"/>
    <property type="match status" value="1"/>
</dbReference>
<name>A0A8J2VGZ9_9BACL</name>
<dbReference type="InterPro" id="IPR025662">
    <property type="entry name" value="Sigma_54_int_dom_ATP-bd_1"/>
</dbReference>
<keyword evidence="2" id="KW-0067">ATP-binding</keyword>
<dbReference type="InterPro" id="IPR009057">
    <property type="entry name" value="Homeodomain-like_sf"/>
</dbReference>
<dbReference type="SMART" id="SM00091">
    <property type="entry name" value="PAS"/>
    <property type="match status" value="1"/>
</dbReference>
<dbReference type="InterPro" id="IPR035965">
    <property type="entry name" value="PAS-like_dom_sf"/>
</dbReference>
<comment type="caution">
    <text evidence="7">The sequence shown here is derived from an EMBL/GenBank/DDBJ whole genome shotgun (WGS) entry which is preliminary data.</text>
</comment>
<dbReference type="InterPro" id="IPR027417">
    <property type="entry name" value="P-loop_NTPase"/>
</dbReference>
<dbReference type="Gene3D" id="3.30.450.40">
    <property type="match status" value="1"/>
</dbReference>
<sequence length="629" mass="71220">MLPRRNLIDQSWKRSLKLGVDQHRTVNEILKGGELLDRRDELKEFFKATNDILEQLLLQLKKSNFMVIVSDPDGYIVNTWGEPPFSERAKNVRLDTGANWNERVKGTNAIGTALYEKKPISVVGEEHFCKENHFLTCYAAPLYSPTGELLCILDVSGDAQYHHPHTMGMVVAAAQACQARLLLQQTKNELILALNENDILMDEHHQPLLSVNESGIITRLNQQAAQILGRSISDCIGKPLSNWFREETDEILSSNSQSTKVLSLQSEDSEEQTKWVVHSVLDNRKRVYRGIVKPIPKKNTQVKRSQLVNECPKMKKVISAAKAIAPTKATVLIQGETGSGKEWVAQTVHEASGRNGPFLVVNCGALPEQLIESELFGYEKGAFTGANKEGKKGKFEAADGGTLFLDEIGELPLASQVVLLRVLEEKHVTRIGGHRPRPVDVRIVAATNRNLPSEIQKGTFRADLFYRLCEFELHIPPLRKREDIQQLINFFIEKTANELGVDKLYLDNSGLKKLKTYHWPGNVRELKQVVRQSCYNAYILRESWVITANDIDLPFLRQSGEIYTRLYDDKGSLLEDQEEKTIKEVLKNTKGNIAESARILGISRTTLYRKLNQYETLKVLQRRMKDEGK</sequence>
<keyword evidence="8" id="KW-1185">Reference proteome</keyword>
<dbReference type="PROSITE" id="PS00675">
    <property type="entry name" value="SIGMA54_INTERACT_1"/>
    <property type="match status" value="1"/>
</dbReference>
<evidence type="ECO:0000259" key="5">
    <source>
        <dbReference type="PROSITE" id="PS50045"/>
    </source>
</evidence>